<dbReference type="CDD" id="cd00531">
    <property type="entry name" value="NTF2_like"/>
    <property type="match status" value="1"/>
</dbReference>
<evidence type="ECO:0000259" key="1">
    <source>
        <dbReference type="Pfam" id="PF13577"/>
    </source>
</evidence>
<evidence type="ECO:0000313" key="2">
    <source>
        <dbReference type="EMBL" id="MCI3270066.1"/>
    </source>
</evidence>
<comment type="caution">
    <text evidence="2">The sequence shown here is derived from an EMBL/GenBank/DDBJ whole genome shotgun (WGS) entry which is preliminary data.</text>
</comment>
<dbReference type="InterPro" id="IPR032710">
    <property type="entry name" value="NTF2-like_dom_sf"/>
</dbReference>
<dbReference type="EMBL" id="JALDAY010000001">
    <property type="protein sequence ID" value="MCI3270066.1"/>
    <property type="molecule type" value="Genomic_DNA"/>
</dbReference>
<dbReference type="Gene3D" id="3.10.450.50">
    <property type="match status" value="1"/>
</dbReference>
<proteinExistence type="predicted"/>
<dbReference type="RefSeq" id="WP_242761372.1">
    <property type="nucleotide sequence ID" value="NZ_JALDAY010000001.1"/>
</dbReference>
<reference evidence="2" key="1">
    <citation type="submission" date="2022-03" db="EMBL/GenBank/DDBJ databases">
        <title>Streptomyces 7R015 and 7R016 isolated from Barleria lupulina in Thailand.</title>
        <authorList>
            <person name="Kanchanasin P."/>
            <person name="Phongsopitanun W."/>
            <person name="Tanasupawat S."/>
        </authorList>
    </citation>
    <scope>NUCLEOTIDE SEQUENCE</scope>
    <source>
        <strain evidence="2">7R015</strain>
    </source>
</reference>
<evidence type="ECO:0000313" key="3">
    <source>
        <dbReference type="Proteomes" id="UP001165269"/>
    </source>
</evidence>
<dbReference type="SUPFAM" id="SSF54427">
    <property type="entry name" value="NTF2-like"/>
    <property type="match status" value="1"/>
</dbReference>
<accession>A0ABS9XYL8</accession>
<keyword evidence="3" id="KW-1185">Reference proteome</keyword>
<name>A0ABS9XYL8_9ACTN</name>
<organism evidence="2 3">
    <name type="scientific">Streptomyces cylindrosporus</name>
    <dbReference type="NCBI Taxonomy" id="2927583"/>
    <lineage>
        <taxon>Bacteria</taxon>
        <taxon>Bacillati</taxon>
        <taxon>Actinomycetota</taxon>
        <taxon>Actinomycetes</taxon>
        <taxon>Kitasatosporales</taxon>
        <taxon>Streptomycetaceae</taxon>
        <taxon>Streptomyces</taxon>
    </lineage>
</organism>
<feature type="domain" description="SnoaL-like" evidence="1">
    <location>
        <begin position="5"/>
        <end position="136"/>
    </location>
</feature>
<sequence>MDPLERLLAERACERLVLDFVHRLDLGEPASVAGLFTEHGVWEWPPPGDGRRSVGRAELRAYFGARPPDKLSRRVMSNIRVTLTSPDTAEATSYFTTYRVEGWTGDMLPAGPPVQVGHYEDEFRRVNGQWLLAHRRLHLPFGGPTPQAPTSPGP</sequence>
<dbReference type="InterPro" id="IPR037401">
    <property type="entry name" value="SnoaL-like"/>
</dbReference>
<protein>
    <submittedName>
        <fullName evidence="2">Nuclear transport factor 2 family protein</fullName>
    </submittedName>
</protein>
<gene>
    <name evidence="2" type="ORF">MQP27_02950</name>
</gene>
<dbReference type="Proteomes" id="UP001165269">
    <property type="component" value="Unassembled WGS sequence"/>
</dbReference>
<dbReference type="Pfam" id="PF13577">
    <property type="entry name" value="SnoaL_4"/>
    <property type="match status" value="1"/>
</dbReference>